<organism evidence="2 3">
    <name type="scientific">Micromonospora echinofusca</name>
    <dbReference type="NCBI Taxonomy" id="47858"/>
    <lineage>
        <taxon>Bacteria</taxon>
        <taxon>Bacillati</taxon>
        <taxon>Actinomycetota</taxon>
        <taxon>Actinomycetes</taxon>
        <taxon>Micromonosporales</taxon>
        <taxon>Micromonosporaceae</taxon>
        <taxon>Micromonospora</taxon>
    </lineage>
</organism>
<name>A0ABS3VT90_MICEH</name>
<evidence type="ECO:0000313" key="3">
    <source>
        <dbReference type="Proteomes" id="UP000823521"/>
    </source>
</evidence>
<proteinExistence type="predicted"/>
<feature type="region of interest" description="Disordered" evidence="1">
    <location>
        <begin position="61"/>
        <end position="87"/>
    </location>
</feature>
<dbReference type="EMBL" id="WVUH01000144">
    <property type="protein sequence ID" value="MBO4207772.1"/>
    <property type="molecule type" value="Genomic_DNA"/>
</dbReference>
<sequence length="87" mass="9334">MTGTPAYPRVSPCRYCGLVVLRDNDGRWIHANLSYLCRDRAGGLRGSHADPELVPAVPPRWGPPAPGQTGQIARATQIRADSRGPAS</sequence>
<protein>
    <recommendedName>
        <fullName evidence="4">Recombinase zinc beta ribbon domain-containing protein</fullName>
    </recommendedName>
</protein>
<evidence type="ECO:0000313" key="2">
    <source>
        <dbReference type="EMBL" id="MBO4207772.1"/>
    </source>
</evidence>
<evidence type="ECO:0008006" key="4">
    <source>
        <dbReference type="Google" id="ProtNLM"/>
    </source>
</evidence>
<gene>
    <name evidence="2" type="ORF">GSF22_17430</name>
</gene>
<accession>A0ABS3VT90</accession>
<dbReference type="Proteomes" id="UP000823521">
    <property type="component" value="Unassembled WGS sequence"/>
</dbReference>
<keyword evidence="3" id="KW-1185">Reference proteome</keyword>
<comment type="caution">
    <text evidence="2">The sequence shown here is derived from an EMBL/GenBank/DDBJ whole genome shotgun (WGS) entry which is preliminary data.</text>
</comment>
<reference evidence="2 3" key="1">
    <citation type="submission" date="2019-12" db="EMBL/GenBank/DDBJ databases">
        <title>Whole genome sequencing of endophytic Actinobacterium Micromonospora sp. MPMI6T.</title>
        <authorList>
            <person name="Evv R."/>
            <person name="Podile A.R."/>
        </authorList>
    </citation>
    <scope>NUCLEOTIDE SEQUENCE [LARGE SCALE GENOMIC DNA]</scope>
    <source>
        <strain evidence="2 3">MPMI6</strain>
    </source>
</reference>
<evidence type="ECO:0000256" key="1">
    <source>
        <dbReference type="SAM" id="MobiDB-lite"/>
    </source>
</evidence>